<evidence type="ECO:0000313" key="3">
    <source>
        <dbReference type="Proteomes" id="UP000017820"/>
    </source>
</evidence>
<dbReference type="RefSeq" id="WP_023400007.1">
    <property type="nucleotide sequence ID" value="NZ_AUSV01000049.1"/>
</dbReference>
<evidence type="ECO:0000313" key="2">
    <source>
        <dbReference type="EMBL" id="ESP92591.1"/>
    </source>
</evidence>
<keyword evidence="1" id="KW-0732">Signal</keyword>
<gene>
    <name evidence="2" type="ORF">PL2TA16_04184</name>
</gene>
<feature type="signal peptide" evidence="1">
    <location>
        <begin position="1"/>
        <end position="20"/>
    </location>
</feature>
<feature type="chain" id="PRO_5004718399" evidence="1">
    <location>
        <begin position="21"/>
        <end position="194"/>
    </location>
</feature>
<reference evidence="2 3" key="1">
    <citation type="submission" date="2013-07" db="EMBL/GenBank/DDBJ databases">
        <title>Draft genome sequence of Pseudoalteromonas luteoviolacea 2ta16.</title>
        <authorList>
            <person name="Allen E.E."/>
            <person name="Azam F."/>
            <person name="Podell S."/>
        </authorList>
    </citation>
    <scope>NUCLEOTIDE SEQUENCE [LARGE SCALE GENOMIC DNA]</scope>
    <source>
        <strain evidence="2 3">2ta16</strain>
    </source>
</reference>
<dbReference type="Proteomes" id="UP000017820">
    <property type="component" value="Unassembled WGS sequence"/>
</dbReference>
<evidence type="ECO:0000256" key="1">
    <source>
        <dbReference type="SAM" id="SignalP"/>
    </source>
</evidence>
<proteinExistence type="predicted"/>
<sequence>MNLVKPMICLMAAVSLSSMVDSQSTKNPSSLYNTAQNLIPHGDFETENRFKFPSNSEGVANLNDQSAISGRQSVQVNFTNFSVYSPFNYSYKFPENTRLESLSFNGLVQMVSGYETESLIAEAHVTYHSNGHYPFTHERVVISGNDNDVSTFNVYVPLDESRTVKHVDLKFLYVQNQQDLTVSLDNLALYVVPA</sequence>
<name>V4H520_PSEL2</name>
<dbReference type="EMBL" id="AUSV01000049">
    <property type="protein sequence ID" value="ESP92591.1"/>
    <property type="molecule type" value="Genomic_DNA"/>
</dbReference>
<dbReference type="PATRIC" id="fig|1353533.3.peg.3130"/>
<protein>
    <submittedName>
        <fullName evidence="2">Uncharacterized protein</fullName>
    </submittedName>
</protein>
<comment type="caution">
    <text evidence="2">The sequence shown here is derived from an EMBL/GenBank/DDBJ whole genome shotgun (WGS) entry which is preliminary data.</text>
</comment>
<organism evidence="2 3">
    <name type="scientific">Pseudoalteromonas luteoviolacea (strain 2ta16)</name>
    <dbReference type="NCBI Taxonomy" id="1353533"/>
    <lineage>
        <taxon>Bacteria</taxon>
        <taxon>Pseudomonadati</taxon>
        <taxon>Pseudomonadota</taxon>
        <taxon>Gammaproteobacteria</taxon>
        <taxon>Alteromonadales</taxon>
        <taxon>Pseudoalteromonadaceae</taxon>
        <taxon>Pseudoalteromonas</taxon>
    </lineage>
</organism>
<dbReference type="AlphaFoldDB" id="V4H520"/>
<accession>V4H520</accession>